<proteinExistence type="predicted"/>
<dbReference type="PROSITE" id="PS50198">
    <property type="entry name" value="PPIC_PPIASE_2"/>
    <property type="match status" value="1"/>
</dbReference>
<accession>A0A6M4INR6</accession>
<name>A0A6M4INR6_9BACT</name>
<keyword evidence="1" id="KW-0413">Isomerase</keyword>
<dbReference type="PANTHER" id="PTHR47245">
    <property type="entry name" value="PEPTIDYLPROLYL ISOMERASE"/>
    <property type="match status" value="1"/>
</dbReference>
<sequence>MKSYRLSVLAAVAFAVACGAASNPDVAASAGDQQLSVTRLADILGTSQAPLEKDVARSIAELWVNYQLVGVAAAKGDSLSDKKTMDEALWSNIDNIRVKKFYDNVSKGWDTLTPGPDEQRYMNGEALAARHILVKVDANATPEQKVAAQKKAEGIRAEATTANFTKLAAKSDEPGAGERGGDLGLFGKGMMVPEFEKCVLAIKPGEIGPVCATSFGFHVIYRSPYADVAAKFAPVAKQRNVQIAESTYLAKVESSNGVELTSGAAVKAKAIARNPLGYGKDNGKLATYKSGELTASEFANWVAAYPPNSQIRPQLLNAPDSLVEKFVRQIVRNELVLHQADSAKATLDTAELSNLYLNFKNAVTQTWSSLNVEPSKLADSAKAGGDKAKIAAARIESFFDKLIKNEVPFVDVPYPVAHALQKKFAFSINDAGLDKVVEKAKTVRATSDSLKAGKGAPGVPAPGGAPAPMPMPTPDTTKK</sequence>
<dbReference type="RefSeq" id="WP_171224049.1">
    <property type="nucleotide sequence ID" value="NZ_CP053085.1"/>
</dbReference>
<keyword evidence="1" id="KW-0697">Rotamase</keyword>
<evidence type="ECO:0000256" key="1">
    <source>
        <dbReference type="PROSITE-ProRule" id="PRU00278"/>
    </source>
</evidence>
<organism evidence="5 6">
    <name type="scientific">Gemmatimonas groenlandica</name>
    <dbReference type="NCBI Taxonomy" id="2732249"/>
    <lineage>
        <taxon>Bacteria</taxon>
        <taxon>Pseudomonadati</taxon>
        <taxon>Gemmatimonadota</taxon>
        <taxon>Gemmatimonadia</taxon>
        <taxon>Gemmatimonadales</taxon>
        <taxon>Gemmatimonadaceae</taxon>
        <taxon>Gemmatimonas</taxon>
    </lineage>
</organism>
<protein>
    <recommendedName>
        <fullName evidence="4">PpiC domain-containing protein</fullName>
    </recommendedName>
</protein>
<feature type="region of interest" description="Disordered" evidence="2">
    <location>
        <begin position="448"/>
        <end position="479"/>
    </location>
</feature>
<gene>
    <name evidence="5" type="ORF">HKW67_03355</name>
</gene>
<dbReference type="GO" id="GO:0003755">
    <property type="term" value="F:peptidyl-prolyl cis-trans isomerase activity"/>
    <property type="evidence" value="ECO:0007669"/>
    <property type="project" value="UniProtKB-KW"/>
</dbReference>
<dbReference type="PANTHER" id="PTHR47245:SF2">
    <property type="entry name" value="PEPTIDYL-PROLYL CIS-TRANS ISOMERASE HP_0175-RELATED"/>
    <property type="match status" value="1"/>
</dbReference>
<dbReference type="PROSITE" id="PS51257">
    <property type="entry name" value="PROKAR_LIPOPROTEIN"/>
    <property type="match status" value="1"/>
</dbReference>
<keyword evidence="6" id="KW-1185">Reference proteome</keyword>
<feature type="chain" id="PRO_5026688924" description="PpiC domain-containing protein" evidence="3">
    <location>
        <begin position="28"/>
        <end position="479"/>
    </location>
</feature>
<keyword evidence="3" id="KW-0732">Signal</keyword>
<dbReference type="Proteomes" id="UP000500938">
    <property type="component" value="Chromosome"/>
</dbReference>
<evidence type="ECO:0000313" key="5">
    <source>
        <dbReference type="EMBL" id="QJR34622.1"/>
    </source>
</evidence>
<dbReference type="KEGG" id="ggr:HKW67_03355"/>
<evidence type="ECO:0000256" key="2">
    <source>
        <dbReference type="SAM" id="MobiDB-lite"/>
    </source>
</evidence>
<feature type="compositionally biased region" description="Pro residues" evidence="2">
    <location>
        <begin position="459"/>
        <end position="473"/>
    </location>
</feature>
<dbReference type="EMBL" id="CP053085">
    <property type="protein sequence ID" value="QJR34622.1"/>
    <property type="molecule type" value="Genomic_DNA"/>
</dbReference>
<dbReference type="SUPFAM" id="SSF54534">
    <property type="entry name" value="FKBP-like"/>
    <property type="match status" value="1"/>
</dbReference>
<dbReference type="Pfam" id="PF13616">
    <property type="entry name" value="Rotamase_3"/>
    <property type="match status" value="1"/>
</dbReference>
<evidence type="ECO:0000259" key="4">
    <source>
        <dbReference type="PROSITE" id="PS50198"/>
    </source>
</evidence>
<feature type="signal peptide" evidence="3">
    <location>
        <begin position="1"/>
        <end position="27"/>
    </location>
</feature>
<dbReference type="InterPro" id="IPR046357">
    <property type="entry name" value="PPIase_dom_sf"/>
</dbReference>
<feature type="domain" description="PpiC" evidence="4">
    <location>
        <begin position="124"/>
        <end position="224"/>
    </location>
</feature>
<dbReference type="Gene3D" id="3.10.50.40">
    <property type="match status" value="1"/>
</dbReference>
<evidence type="ECO:0000256" key="3">
    <source>
        <dbReference type="SAM" id="SignalP"/>
    </source>
</evidence>
<reference evidence="5 6" key="1">
    <citation type="submission" date="2020-05" db="EMBL/GenBank/DDBJ databases">
        <title>Complete genome sequence of Gemmatimonas greenlandica TET16.</title>
        <authorList>
            <person name="Zeng Y."/>
        </authorList>
    </citation>
    <scope>NUCLEOTIDE SEQUENCE [LARGE SCALE GENOMIC DNA]</scope>
    <source>
        <strain evidence="5 6">TET16</strain>
    </source>
</reference>
<evidence type="ECO:0000313" key="6">
    <source>
        <dbReference type="Proteomes" id="UP000500938"/>
    </source>
</evidence>
<dbReference type="AlphaFoldDB" id="A0A6M4INR6"/>
<dbReference type="InterPro" id="IPR050245">
    <property type="entry name" value="PrsA_foldase"/>
</dbReference>
<dbReference type="InterPro" id="IPR000297">
    <property type="entry name" value="PPIase_PpiC"/>
</dbReference>